<dbReference type="AlphaFoldDB" id="A0A8T2B2E3"/>
<keyword evidence="1" id="KW-0813">Transport</keyword>
<proteinExistence type="predicted"/>
<dbReference type="Pfam" id="PF00234">
    <property type="entry name" value="Tryp_alpha_amyl"/>
    <property type="match status" value="1"/>
</dbReference>
<comment type="caution">
    <text evidence="5">The sequence shown here is derived from an EMBL/GenBank/DDBJ whole genome shotgun (WGS) entry which is preliminary data.</text>
</comment>
<dbReference type="GO" id="GO:0006869">
    <property type="term" value="P:lipid transport"/>
    <property type="evidence" value="ECO:0007669"/>
    <property type="project" value="InterPro"/>
</dbReference>
<dbReference type="InterPro" id="IPR016140">
    <property type="entry name" value="Bifunc_inhib/LTP/seed_store"/>
</dbReference>
<dbReference type="CDD" id="cd01959">
    <property type="entry name" value="nsLTP2"/>
    <property type="match status" value="1"/>
</dbReference>
<feature type="chain" id="PRO_5035736672" evidence="3">
    <location>
        <begin position="22"/>
        <end position="100"/>
    </location>
</feature>
<evidence type="ECO:0000256" key="1">
    <source>
        <dbReference type="ARBA" id="ARBA00022448"/>
    </source>
</evidence>
<organism evidence="5 6">
    <name type="scientific">Arabidopsis thaliana x Arabidopsis arenosa</name>
    <dbReference type="NCBI Taxonomy" id="1240361"/>
    <lineage>
        <taxon>Eukaryota</taxon>
        <taxon>Viridiplantae</taxon>
        <taxon>Streptophyta</taxon>
        <taxon>Embryophyta</taxon>
        <taxon>Tracheophyta</taxon>
        <taxon>Spermatophyta</taxon>
        <taxon>Magnoliopsida</taxon>
        <taxon>eudicotyledons</taxon>
        <taxon>Gunneridae</taxon>
        <taxon>Pentapetalae</taxon>
        <taxon>rosids</taxon>
        <taxon>malvids</taxon>
        <taxon>Brassicales</taxon>
        <taxon>Brassicaceae</taxon>
        <taxon>Camelineae</taxon>
        <taxon>Arabidopsis</taxon>
    </lineage>
</organism>
<keyword evidence="2" id="KW-0446">Lipid-binding</keyword>
<evidence type="ECO:0000313" key="6">
    <source>
        <dbReference type="Proteomes" id="UP000694240"/>
    </source>
</evidence>
<keyword evidence="3" id="KW-0732">Signal</keyword>
<dbReference type="PANTHER" id="PTHR33214">
    <property type="entry name" value="BIFUNCTIONAL INHIBITOR/LIPID-TRANSFER PROTEIN/SEED STORAGE 2S ALBUMIN SUPERFAMILY PROTEIN"/>
    <property type="match status" value="1"/>
</dbReference>
<keyword evidence="6" id="KW-1185">Reference proteome</keyword>
<reference evidence="5 6" key="1">
    <citation type="submission" date="2020-12" db="EMBL/GenBank/DDBJ databases">
        <title>Concerted genomic and epigenomic changes stabilize Arabidopsis allopolyploids.</title>
        <authorList>
            <person name="Chen Z."/>
        </authorList>
    </citation>
    <scope>NUCLEOTIDE SEQUENCE [LARGE SCALE GENOMIC DNA]</scope>
    <source>
        <strain evidence="5">Allo738</strain>
        <tissue evidence="5">Leaf</tissue>
    </source>
</reference>
<feature type="domain" description="Bifunctional inhibitor/plant lipid transfer protein/seed storage helical" evidence="4">
    <location>
        <begin position="35"/>
        <end position="100"/>
    </location>
</feature>
<protein>
    <submittedName>
        <fullName evidence="5">Bifunctional inhibitor/plant lipid transfer protein/seed storage helical domain superfamily</fullName>
    </submittedName>
</protein>
<dbReference type="GO" id="GO:0008289">
    <property type="term" value="F:lipid binding"/>
    <property type="evidence" value="ECO:0007669"/>
    <property type="project" value="UniProtKB-KW"/>
</dbReference>
<dbReference type="PANTHER" id="PTHR33214:SF47">
    <property type="entry name" value="BIFUNCTIONAL INHIBITOR_LIPID-TRANSFER PROTEIN_SEED STORAGE 2S ALBUMIN SUPERFAMILY PROTEIN"/>
    <property type="match status" value="1"/>
</dbReference>
<dbReference type="InterPro" id="IPR033872">
    <property type="entry name" value="nsLTP2"/>
</dbReference>
<dbReference type="EMBL" id="JAEFBK010000008">
    <property type="protein sequence ID" value="KAG7579167.1"/>
    <property type="molecule type" value="Genomic_DNA"/>
</dbReference>
<sequence length="100" mass="10738">MKFITLVFIAFVLSSLAPTKAVVVKVEGEEEKVACIVTDLRVCMPAVQAGSQPSMQCCGKLKEQYSCLCGYLKIPSFSQYVSSGKAQKVLTACGIPIPKC</sequence>
<feature type="signal peptide" evidence="3">
    <location>
        <begin position="1"/>
        <end position="21"/>
    </location>
</feature>
<evidence type="ECO:0000256" key="2">
    <source>
        <dbReference type="ARBA" id="ARBA00023121"/>
    </source>
</evidence>
<name>A0A8T2B2E3_9BRAS</name>
<evidence type="ECO:0000256" key="3">
    <source>
        <dbReference type="SAM" id="SignalP"/>
    </source>
</evidence>
<gene>
    <name evidence="5" type="ORF">ISN45_Aa03g033280</name>
</gene>
<evidence type="ECO:0000259" key="4">
    <source>
        <dbReference type="SMART" id="SM00499"/>
    </source>
</evidence>
<dbReference type="SMART" id="SM00499">
    <property type="entry name" value="AAI"/>
    <property type="match status" value="1"/>
</dbReference>
<evidence type="ECO:0000313" key="5">
    <source>
        <dbReference type="EMBL" id="KAG7579167.1"/>
    </source>
</evidence>
<accession>A0A8T2B2E3</accession>
<dbReference type="Proteomes" id="UP000694240">
    <property type="component" value="Chromosome 8"/>
</dbReference>